<sequence>MNNVLNLVTILQLLTIEEYLGDWVNLMGHQKAAFQVIRKIFTPVTVMQTAVGRACINWYTRYDCFVAIQGGFPTDLPKAWFNLMNEHYKSRMDADVDDISSKISLRSTRLRSISYDMSILYARGSRGQITSEDFAREHSKITDKLFQWKTTWDKVLADPDYLVTDFPYIKEPDPDDIVNPYTTGLLYHGLFFTTTLIHTEWASTMLMHLSQSPDMPSEKVFAEMAAHAYTVCQAFGAVESWPLKPKGALIPFMCCISIASVFLPQTPRNHMWIRRKFALLENMG</sequence>
<evidence type="ECO:0000313" key="3">
    <source>
        <dbReference type="Proteomes" id="UP000054053"/>
    </source>
</evidence>
<comment type="caution">
    <text evidence="2">The sequence shown here is derived from an EMBL/GenBank/DDBJ whole genome shotgun (WGS) entry which is preliminary data.</text>
</comment>
<protein>
    <recommendedName>
        <fullName evidence="4">C6 finger domain protein</fullName>
    </recommendedName>
</protein>
<evidence type="ECO:0000256" key="1">
    <source>
        <dbReference type="SAM" id="SignalP"/>
    </source>
</evidence>
<gene>
    <name evidence="2" type="ORF">UVI_02036750</name>
</gene>
<accession>A0A1B5L3S0</accession>
<dbReference type="EMBL" id="BBTG02000019">
    <property type="protein sequence ID" value="GAO18142.1"/>
    <property type="molecule type" value="Genomic_DNA"/>
</dbReference>
<evidence type="ECO:0008006" key="4">
    <source>
        <dbReference type="Google" id="ProtNLM"/>
    </source>
</evidence>
<feature type="chain" id="PRO_5008577688" description="C6 finger domain protein" evidence="1">
    <location>
        <begin position="22"/>
        <end position="284"/>
    </location>
</feature>
<reference evidence="3" key="1">
    <citation type="journal article" date="2016" name="Genome Announc.">
        <title>Genome sequence of Ustilaginoidea virens IPU010, a rice pathogenic fungus causing false smut.</title>
        <authorList>
            <person name="Kumagai T."/>
            <person name="Ishii T."/>
            <person name="Terai G."/>
            <person name="Umemura M."/>
            <person name="Machida M."/>
            <person name="Asai K."/>
        </authorList>
    </citation>
    <scope>NUCLEOTIDE SEQUENCE [LARGE SCALE GENOMIC DNA]</scope>
    <source>
        <strain evidence="3">IPU010</strain>
    </source>
</reference>
<dbReference type="AlphaFoldDB" id="A0A1B5L3S0"/>
<feature type="signal peptide" evidence="1">
    <location>
        <begin position="1"/>
        <end position="21"/>
    </location>
</feature>
<organism evidence="2 3">
    <name type="scientific">Ustilaginoidea virens</name>
    <name type="common">Rice false smut fungus</name>
    <name type="synonym">Villosiclava virens</name>
    <dbReference type="NCBI Taxonomy" id="1159556"/>
    <lineage>
        <taxon>Eukaryota</taxon>
        <taxon>Fungi</taxon>
        <taxon>Dikarya</taxon>
        <taxon>Ascomycota</taxon>
        <taxon>Pezizomycotina</taxon>
        <taxon>Sordariomycetes</taxon>
        <taxon>Hypocreomycetidae</taxon>
        <taxon>Hypocreales</taxon>
        <taxon>Clavicipitaceae</taxon>
        <taxon>Ustilaginoidea</taxon>
    </lineage>
</organism>
<dbReference type="Proteomes" id="UP000054053">
    <property type="component" value="Unassembled WGS sequence"/>
</dbReference>
<name>A0A1B5L3S0_USTVR</name>
<proteinExistence type="predicted"/>
<evidence type="ECO:0000313" key="2">
    <source>
        <dbReference type="EMBL" id="GAO18142.1"/>
    </source>
</evidence>
<keyword evidence="1" id="KW-0732">Signal</keyword>